<gene>
    <name evidence="1" type="ORF">H9631_01690</name>
</gene>
<protein>
    <recommendedName>
        <fullName evidence="3">YhzD-like protein</fullName>
    </recommendedName>
</protein>
<reference evidence="1 2" key="1">
    <citation type="submission" date="2020-08" db="EMBL/GenBank/DDBJ databases">
        <title>A Genomic Blueprint of the Chicken Gut Microbiome.</title>
        <authorList>
            <person name="Gilroy R."/>
            <person name="Ravi A."/>
            <person name="Getino M."/>
            <person name="Pursley I."/>
            <person name="Horton D.L."/>
            <person name="Alikhan N.-F."/>
            <person name="Baker D."/>
            <person name="Gharbi K."/>
            <person name="Hall N."/>
            <person name="Watson M."/>
            <person name="Adriaenssens E.M."/>
            <person name="Foster-Nyarko E."/>
            <person name="Jarju S."/>
            <person name="Secka A."/>
            <person name="Antonio M."/>
            <person name="Oren A."/>
            <person name="Chaudhuri R."/>
            <person name="La Ragione R.M."/>
            <person name="Hildebrand F."/>
            <person name="Pallen M.J."/>
        </authorList>
    </citation>
    <scope>NUCLEOTIDE SEQUENCE [LARGE SCALE GENOMIC DNA]</scope>
    <source>
        <strain evidence="1 2">Sa1BUA2</strain>
    </source>
</reference>
<dbReference type="Proteomes" id="UP000648182">
    <property type="component" value="Unassembled WGS sequence"/>
</dbReference>
<organism evidence="1 2">
    <name type="scientific">Bacillus norwichensis</name>
    <dbReference type="NCBI Taxonomy" id="2762217"/>
    <lineage>
        <taxon>Bacteria</taxon>
        <taxon>Bacillati</taxon>
        <taxon>Bacillota</taxon>
        <taxon>Bacilli</taxon>
        <taxon>Bacillales</taxon>
        <taxon>Bacillaceae</taxon>
        <taxon>Bacillus</taxon>
    </lineage>
</organism>
<accession>A0ABR8VGC6</accession>
<comment type="caution">
    <text evidence="1">The sequence shown here is derived from an EMBL/GenBank/DDBJ whole genome shotgun (WGS) entry which is preliminary data.</text>
</comment>
<dbReference type="InterPro" id="IPR025544">
    <property type="entry name" value="YhzD"/>
</dbReference>
<evidence type="ECO:0008006" key="3">
    <source>
        <dbReference type="Google" id="ProtNLM"/>
    </source>
</evidence>
<dbReference type="RefSeq" id="WP_191809525.1">
    <property type="nucleotide sequence ID" value="NZ_JACSPV010000002.1"/>
</dbReference>
<sequence>MGIYKITAFEPSGEKLMDESFEAMDDREAKEKGTAILTDKGLLNRTHRCSSPAGKLLLFHR</sequence>
<evidence type="ECO:0000313" key="1">
    <source>
        <dbReference type="EMBL" id="MBD8003780.1"/>
    </source>
</evidence>
<dbReference type="Pfam" id="PF14120">
    <property type="entry name" value="YhzD"/>
    <property type="match status" value="1"/>
</dbReference>
<keyword evidence="2" id="KW-1185">Reference proteome</keyword>
<dbReference type="EMBL" id="JACSPV010000002">
    <property type="protein sequence ID" value="MBD8003780.1"/>
    <property type="molecule type" value="Genomic_DNA"/>
</dbReference>
<evidence type="ECO:0000313" key="2">
    <source>
        <dbReference type="Proteomes" id="UP000648182"/>
    </source>
</evidence>
<proteinExistence type="predicted"/>
<name>A0ABR8VGC6_9BACI</name>